<protein>
    <recommendedName>
        <fullName evidence="4">Translocation protein TolB</fullName>
    </recommendedName>
</protein>
<dbReference type="Gene3D" id="2.120.10.30">
    <property type="entry name" value="TolB, C-terminal domain"/>
    <property type="match status" value="1"/>
</dbReference>
<evidence type="ECO:0000313" key="2">
    <source>
        <dbReference type="EMBL" id="MDI9867047.1"/>
    </source>
</evidence>
<evidence type="ECO:0000256" key="1">
    <source>
        <dbReference type="SAM" id="SignalP"/>
    </source>
</evidence>
<proteinExistence type="predicted"/>
<dbReference type="InterPro" id="IPR011042">
    <property type="entry name" value="6-blade_b-propeller_TolB-like"/>
</dbReference>
<dbReference type="PANTHER" id="PTHR36842">
    <property type="entry name" value="PROTEIN TOLB HOMOLOG"/>
    <property type="match status" value="1"/>
</dbReference>
<feature type="chain" id="PRO_5047334706" description="Translocation protein TolB" evidence="1">
    <location>
        <begin position="19"/>
        <end position="1085"/>
    </location>
</feature>
<reference evidence="2 3" key="1">
    <citation type="submission" date="2023-05" db="EMBL/GenBank/DDBJ databases">
        <title>Novel species of genus Flectobacillus isolated from stream in China.</title>
        <authorList>
            <person name="Lu H."/>
        </authorList>
    </citation>
    <scope>NUCLEOTIDE SEQUENCE [LARGE SCALE GENOMIC DNA]</scope>
    <source>
        <strain evidence="2 3">DC10W</strain>
    </source>
</reference>
<dbReference type="Proteomes" id="UP001236569">
    <property type="component" value="Unassembled WGS sequence"/>
</dbReference>
<dbReference type="Gene3D" id="2.40.160.50">
    <property type="entry name" value="membrane protein fhac: a member of the omp85/tpsb transporter family"/>
    <property type="match status" value="1"/>
</dbReference>
<organism evidence="2 3">
    <name type="scientific">Flectobacillus longus</name>
    <dbReference type="NCBI Taxonomy" id="2984207"/>
    <lineage>
        <taxon>Bacteria</taxon>
        <taxon>Pseudomonadati</taxon>
        <taxon>Bacteroidota</taxon>
        <taxon>Cytophagia</taxon>
        <taxon>Cytophagales</taxon>
        <taxon>Flectobacillaceae</taxon>
        <taxon>Flectobacillus</taxon>
    </lineage>
</organism>
<dbReference type="SUPFAM" id="SSF69304">
    <property type="entry name" value="Tricorn protease N-terminal domain"/>
    <property type="match status" value="1"/>
</dbReference>
<dbReference type="RefSeq" id="WP_283371756.1">
    <property type="nucleotide sequence ID" value="NZ_JASHID010000023.1"/>
</dbReference>
<sequence length="1085" mass="121851">MKKTILVLSLLASFYADAQTTFPTQEQFGKNRIQYRPFHWKVLSTQNFEVYYYEGGQQTATLAIQMAESEFDRITDVLGYSPFNRTKIFVYNATSDLNQSNVGLSLSSEKEIREENLAKSRVEIAYSGSAATFRKELTREISRVFIHDMLYGGSIKESLQNSLLLSVPEWFISGISQYIAEGWSTELDSYMSDAIINKFIKRPNQTAGREAGLIGQSVWNYIAERYGRENISNILNLTRIIRNEQTSISSTLGMPFSRFLKEWREFYTSNAETTITNYTLPQYDFKIGQQALNAPNRLNQFKISPDGNFLALTRNDLGRSSVEVINLKTKRSETILSSGFKTLNQSIDHTLPLVSWIKGGSLAVIFEDRGDMILYLFSDITEKDLSGKLQTKRVLKNFAQISDFDVSDGGTQIVFSAESKGQNDLFLMDIARSSISQLTNDLYDDLNPQFVGSAGKVVFVSNRLKDSLEVDKGTHKSVSNPFKLFLHEGKPKTETVKILVDSLGNISRPVVADGNTVYFLSDEKGIRNIYKLIAGENSPNLVSAFRTDIVDFDYSLSSNSLAYRFIDNNQDIIAYQKNADLGIKSNIPFTNRNVRLFGAPIVNTTKPTSSGTKPVEVTKDVTSQPSIKLLPGEIDTDNYQFDDNATVKSLASNTTDKKNDRKARTERILSSKQARKDNIKIKGPTDYNNAFVVNGTETDFVVDPLPQRGFGLNANLKMNDLLENHLLKTGLFLTPNLKNSDLWAEYSYLAQKIDYSVRFDRRTTSDDGEVQDTKYRLNKVTFSAAYPINTNSRISVSTNFITTRYYEFDLNTSVIAPYLPTINADYVGARAEYVYDNTISHGLNQLEGTRFKIRYDHYSGVTSASDGFEKINVDFRHYIRLGKGTILALRGAGGHSFGNAPKATVMGGADNWIGRTYEATNNKNNPFTSSSIEKDLFFLDYATPLRGFNMNKISGNSFMALNAEIRFPIAKYLYSGTIYSNFFKNLQLTGFTDVGTAWTGVGPFSRRNAFNTYVLPNLTPAQIANGENIPFRATITDFRSPFLVGYGVGARTTILGYFVKFDVGWGLENKEVKAPISYLTLGYDF</sequence>
<keyword evidence="1" id="KW-0732">Signal</keyword>
<comment type="caution">
    <text evidence="2">The sequence shown here is derived from an EMBL/GenBank/DDBJ whole genome shotgun (WGS) entry which is preliminary data.</text>
</comment>
<dbReference type="EMBL" id="JASHID010000023">
    <property type="protein sequence ID" value="MDI9867047.1"/>
    <property type="molecule type" value="Genomic_DNA"/>
</dbReference>
<feature type="signal peptide" evidence="1">
    <location>
        <begin position="1"/>
        <end position="18"/>
    </location>
</feature>
<dbReference type="PANTHER" id="PTHR36842:SF1">
    <property type="entry name" value="PROTEIN TOLB"/>
    <property type="match status" value="1"/>
</dbReference>
<evidence type="ECO:0008006" key="4">
    <source>
        <dbReference type="Google" id="ProtNLM"/>
    </source>
</evidence>
<evidence type="ECO:0000313" key="3">
    <source>
        <dbReference type="Proteomes" id="UP001236569"/>
    </source>
</evidence>
<keyword evidence="3" id="KW-1185">Reference proteome</keyword>
<name>A0ABT6YTX4_9BACT</name>
<accession>A0ABT6YTX4</accession>
<gene>
    <name evidence="2" type="ORF">QM480_22090</name>
</gene>